<dbReference type="EMBL" id="VXOY01000005">
    <property type="protein sequence ID" value="MYE37975.1"/>
    <property type="molecule type" value="Genomic_DNA"/>
</dbReference>
<proteinExistence type="predicted"/>
<keyword evidence="1" id="KW-0540">Nuclease</keyword>
<organism evidence="1 2">
    <name type="scientific">Candidatus Spechtbacteria bacterium SB0662_bin_43</name>
    <dbReference type="NCBI Taxonomy" id="2604897"/>
    <lineage>
        <taxon>Bacteria</taxon>
        <taxon>Candidatus Spechtiibacteriota</taxon>
    </lineage>
</organism>
<evidence type="ECO:0000313" key="1">
    <source>
        <dbReference type="EMBL" id="MYE37975.1"/>
    </source>
</evidence>
<dbReference type="InterPro" id="IPR019068">
    <property type="entry name" value="Restrct_endonuc_II_MjaI"/>
</dbReference>
<keyword evidence="1" id="KW-0378">Hydrolase</keyword>
<reference evidence="1 2" key="1">
    <citation type="submission" date="2019-09" db="EMBL/GenBank/DDBJ databases">
        <title>Characterisation of the sponge microbiome using genome-centric metagenomics.</title>
        <authorList>
            <person name="Engelberts J.P."/>
            <person name="Robbins S.J."/>
            <person name="De Goeij J.M."/>
            <person name="Aranda M."/>
            <person name="Bell S.C."/>
            <person name="Webster N.S."/>
        </authorList>
    </citation>
    <scope>NUCLEOTIDE SEQUENCE [LARGE SCALE GENOMIC DNA]</scope>
    <source>
        <strain evidence="1">SB0662_bin_43</strain>
    </source>
</reference>
<protein>
    <submittedName>
        <fullName evidence="1">MjaI family restriction endonuclease</fullName>
    </submittedName>
</protein>
<dbReference type="AlphaFoldDB" id="A0A845D9B6"/>
<dbReference type="Proteomes" id="UP000449092">
    <property type="component" value="Unassembled WGS sequence"/>
</dbReference>
<keyword evidence="1" id="KW-0255">Endonuclease</keyword>
<evidence type="ECO:0000313" key="2">
    <source>
        <dbReference type="Proteomes" id="UP000449092"/>
    </source>
</evidence>
<dbReference type="GO" id="GO:0009307">
    <property type="term" value="P:DNA restriction-modification system"/>
    <property type="evidence" value="ECO:0007669"/>
    <property type="project" value="InterPro"/>
</dbReference>
<accession>A0A845D9B6</accession>
<sequence length="76" mass="8668">MSRKIEIKNQDINALLNIQSPVFPKYATQILNLANRNAQGTRPKIVGNMSELIQEFPGITIEEWKICGTFKNKHTL</sequence>
<dbReference type="GO" id="GO:0009036">
    <property type="term" value="F:type II site-specific deoxyribonuclease activity"/>
    <property type="evidence" value="ECO:0007669"/>
    <property type="project" value="InterPro"/>
</dbReference>
<comment type="caution">
    <text evidence="1">The sequence shown here is derived from an EMBL/GenBank/DDBJ whole genome shotgun (WGS) entry which is preliminary data.</text>
</comment>
<dbReference type="GO" id="GO:0003677">
    <property type="term" value="F:DNA binding"/>
    <property type="evidence" value="ECO:0007669"/>
    <property type="project" value="InterPro"/>
</dbReference>
<name>A0A845D9B6_9BACT</name>
<gene>
    <name evidence="1" type="ORF">F4X82_00435</name>
</gene>
<dbReference type="Pfam" id="PF09568">
    <property type="entry name" value="RE_MjaI"/>
    <property type="match status" value="1"/>
</dbReference>